<feature type="transmembrane region" description="Helical" evidence="2">
    <location>
        <begin position="216"/>
        <end position="232"/>
    </location>
</feature>
<dbReference type="SMART" id="SM00331">
    <property type="entry name" value="PP2C_SIG"/>
    <property type="match status" value="1"/>
</dbReference>
<reference evidence="4 5" key="1">
    <citation type="submission" date="2017-02" db="EMBL/GenBank/DDBJ databases">
        <authorList>
            <person name="Peterson S.W."/>
        </authorList>
    </citation>
    <scope>NUCLEOTIDE SEQUENCE [LARGE SCALE GENOMIC DNA]</scope>
    <source>
        <strain evidence="4 5">ATCC BAA-908</strain>
    </source>
</reference>
<dbReference type="InterPro" id="IPR052016">
    <property type="entry name" value="Bact_Sigma-Reg"/>
</dbReference>
<dbReference type="AlphaFoldDB" id="A0A1T4JJF7"/>
<dbReference type="PANTHER" id="PTHR43156:SF2">
    <property type="entry name" value="STAGE II SPORULATION PROTEIN E"/>
    <property type="match status" value="1"/>
</dbReference>
<feature type="transmembrane region" description="Helical" evidence="2">
    <location>
        <begin position="184"/>
        <end position="204"/>
    </location>
</feature>
<dbReference type="InterPro" id="IPR036457">
    <property type="entry name" value="PPM-type-like_dom_sf"/>
</dbReference>
<feature type="domain" description="PPM-type phosphatase" evidence="3">
    <location>
        <begin position="500"/>
        <end position="718"/>
    </location>
</feature>
<gene>
    <name evidence="4" type="ORF">SAMN02745149_00401</name>
</gene>
<dbReference type="EMBL" id="FUWG01000003">
    <property type="protein sequence ID" value="SJZ30187.1"/>
    <property type="molecule type" value="Genomic_DNA"/>
</dbReference>
<protein>
    <submittedName>
        <fullName evidence="4">Stage II sporulation protein E (SpoIIE)</fullName>
    </submittedName>
</protein>
<dbReference type="Gene3D" id="3.60.40.10">
    <property type="entry name" value="PPM-type phosphatase domain"/>
    <property type="match status" value="1"/>
</dbReference>
<feature type="transmembrane region" description="Helical" evidence="2">
    <location>
        <begin position="97"/>
        <end position="114"/>
    </location>
</feature>
<feature type="transmembrane region" description="Helical" evidence="2">
    <location>
        <begin position="37"/>
        <end position="55"/>
    </location>
</feature>
<dbReference type="STRING" id="261392.SAMN02745149_00401"/>
<feature type="transmembrane region" description="Helical" evidence="2">
    <location>
        <begin position="150"/>
        <end position="172"/>
    </location>
</feature>
<dbReference type="Pfam" id="PF07228">
    <property type="entry name" value="SpoIIE"/>
    <property type="match status" value="1"/>
</dbReference>
<dbReference type="Proteomes" id="UP000190423">
    <property type="component" value="Unassembled WGS sequence"/>
</dbReference>
<feature type="transmembrane region" description="Helical" evidence="2">
    <location>
        <begin position="275"/>
        <end position="296"/>
    </location>
</feature>
<sequence>MTFIILNLFLSLFFIFETVLADRIENRIDDGTNPAIANILILAVITCLYTLFLVVRPSVTPALFTLLMRICFLLEGCMLVNVMFCFIYYAWKYSSGITYTLKFFLYIVAGYFIFFQFKEIKITSDVGILVRSNYLFSGAARTYFPWTWYSLYRFIFEFMLPAIGCLVMLVRNEMKAQKLDRHRGYIYTLGLAATWLLTGGLYLISKIYPGYTILHYYMYVPLMIILPYGSWVQSAPSGRSLVSFFLKVVFLYIMPAAVLGAAFMLVYYLNETYGIMVAAIGLAVVFAACFLVNMIYKPLKNSKFFHSSDYAQAFEKDLASIDYSGEMDEIADQMFGIFNRNAEASSMAVYINGGNATFENAYTSNGKKYKIDSYEILFESLLNIGRNVVIFTEVETVHALSPFKKELQDFFKKTEADALFILNEGRDVHGIIILGMKAGNDHYKEYDLSIFTKLYSYFFVFGYYMRNISNKEIIGTVNRELRMSAQIITSIQENMDAVKNPRLDAGCIMVPAHNIGGEFVDMIRLTDSRHLFVMGDLSGKGIAASMSMVILKAIIRAYLEETHDFKQLVVKVNKFIRYNLQKGTIFAGMFAIINFENDTMYYINCGIPAMFLYTEAYNNVIEIQGSGHILGFVNDISPYISVKQIKLHKNDIVLACTDGLIESHSLRGEQFGKDRIQRLMVANAMYPAQRMAQFEHDELMRFMSHEMEDDVSVLVMKYLSSIESEIEEARAIKEEFMASMEQETDAAEMLDAAEFVEDVPDADEIISDNV</sequence>
<evidence type="ECO:0000313" key="4">
    <source>
        <dbReference type="EMBL" id="SJZ30187.1"/>
    </source>
</evidence>
<dbReference type="InterPro" id="IPR001932">
    <property type="entry name" value="PPM-type_phosphatase-like_dom"/>
</dbReference>
<dbReference type="SUPFAM" id="SSF81606">
    <property type="entry name" value="PP2C-like"/>
    <property type="match status" value="1"/>
</dbReference>
<evidence type="ECO:0000256" key="1">
    <source>
        <dbReference type="ARBA" id="ARBA00022801"/>
    </source>
</evidence>
<keyword evidence="2" id="KW-0472">Membrane</keyword>
<evidence type="ECO:0000256" key="2">
    <source>
        <dbReference type="SAM" id="Phobius"/>
    </source>
</evidence>
<keyword evidence="2" id="KW-1133">Transmembrane helix</keyword>
<keyword evidence="1" id="KW-0378">Hydrolase</keyword>
<keyword evidence="5" id="KW-1185">Reference proteome</keyword>
<dbReference type="OrthoDB" id="9773346at2"/>
<dbReference type="PANTHER" id="PTHR43156">
    <property type="entry name" value="STAGE II SPORULATION PROTEIN E-RELATED"/>
    <property type="match status" value="1"/>
</dbReference>
<accession>A0A1T4JJF7</accession>
<evidence type="ECO:0000259" key="3">
    <source>
        <dbReference type="SMART" id="SM00331"/>
    </source>
</evidence>
<organism evidence="4 5">
    <name type="scientific">Treponema porcinum</name>
    <dbReference type="NCBI Taxonomy" id="261392"/>
    <lineage>
        <taxon>Bacteria</taxon>
        <taxon>Pseudomonadati</taxon>
        <taxon>Spirochaetota</taxon>
        <taxon>Spirochaetia</taxon>
        <taxon>Spirochaetales</taxon>
        <taxon>Treponemataceae</taxon>
        <taxon>Treponema</taxon>
    </lineage>
</organism>
<keyword evidence="2" id="KW-0812">Transmembrane</keyword>
<name>A0A1T4JJF7_TREPO</name>
<dbReference type="GO" id="GO:0016791">
    <property type="term" value="F:phosphatase activity"/>
    <property type="evidence" value="ECO:0007669"/>
    <property type="project" value="TreeGrafter"/>
</dbReference>
<evidence type="ECO:0000313" key="5">
    <source>
        <dbReference type="Proteomes" id="UP000190423"/>
    </source>
</evidence>
<dbReference type="RefSeq" id="WP_078932329.1">
    <property type="nucleotide sequence ID" value="NZ_FUWG01000003.1"/>
</dbReference>
<proteinExistence type="predicted"/>
<feature type="transmembrane region" description="Helical" evidence="2">
    <location>
        <begin position="244"/>
        <end position="269"/>
    </location>
</feature>
<feature type="transmembrane region" description="Helical" evidence="2">
    <location>
        <begin position="67"/>
        <end position="91"/>
    </location>
</feature>
<dbReference type="GeneID" id="78315721"/>